<dbReference type="PRINTS" id="PR02045">
    <property type="entry name" value="F138DOMAIN"/>
</dbReference>
<dbReference type="Proteomes" id="UP000006718">
    <property type="component" value="Chromosome 1"/>
</dbReference>
<reference evidence="2" key="2">
    <citation type="submission" date="2019-01" db="EMBL/GenBank/DDBJ databases">
        <authorList>
            <person name="Graves T."/>
            <person name="Eichler E.E."/>
            <person name="Wilson R.K."/>
        </authorList>
    </citation>
    <scope>NUCLEOTIDE SEQUENCE [LARGE SCALE GENOMIC DNA]</scope>
    <source>
        <strain evidence="2">17573</strain>
    </source>
</reference>
<reference evidence="2" key="3">
    <citation type="submission" date="2025-08" db="UniProtKB">
        <authorList>
            <consortium name="Ensembl"/>
        </authorList>
    </citation>
    <scope>IDENTIFICATION</scope>
    <source>
        <strain evidence="2">17573</strain>
    </source>
</reference>
<feature type="region of interest" description="Disordered" evidence="1">
    <location>
        <begin position="199"/>
        <end position="229"/>
    </location>
</feature>
<reference evidence="3" key="1">
    <citation type="journal article" date="2007" name="Science">
        <title>Evolutionary and biomedical insights from the rhesus macaque genome.</title>
        <authorList>
            <person name="Gibbs R.A."/>
            <person name="Rogers J."/>
            <person name="Katze M.G."/>
            <person name="Bumgarner R."/>
            <person name="Weinstock G.M."/>
            <person name="Mardis E.R."/>
            <person name="Remington K.A."/>
            <person name="Strausberg R.L."/>
            <person name="Venter J.C."/>
            <person name="Wilson R.K."/>
            <person name="Batzer M.A."/>
            <person name="Bustamante C.D."/>
            <person name="Eichler E.E."/>
            <person name="Hahn M.W."/>
            <person name="Hardison R.C."/>
            <person name="Makova K.D."/>
            <person name="Miller W."/>
            <person name="Milosavljevic A."/>
            <person name="Palermo R.E."/>
            <person name="Siepel A."/>
            <person name="Sikela J.M."/>
            <person name="Attaway T."/>
            <person name="Bell S."/>
            <person name="Bernard K.E."/>
            <person name="Buhay C.J."/>
            <person name="Chandrabose M.N."/>
            <person name="Dao M."/>
            <person name="Davis C."/>
            <person name="Delehaunty K.D."/>
            <person name="Ding Y."/>
            <person name="Dinh H.H."/>
            <person name="Dugan-Rocha S."/>
            <person name="Fulton L.A."/>
            <person name="Gabisi R.A."/>
            <person name="Garner T.T."/>
            <person name="Godfrey J."/>
            <person name="Hawes A.C."/>
            <person name="Hernandez J."/>
            <person name="Hines S."/>
            <person name="Holder M."/>
            <person name="Hume J."/>
            <person name="Jhangiani S.N."/>
            <person name="Joshi V."/>
            <person name="Khan Z.M."/>
            <person name="Kirkness E.F."/>
            <person name="Cree A."/>
            <person name="Fowler R.G."/>
            <person name="Lee S."/>
            <person name="Lewis L.R."/>
            <person name="Li Z."/>
            <person name="Liu Y.-S."/>
            <person name="Moore S.M."/>
            <person name="Muzny D."/>
            <person name="Nazareth L.V."/>
            <person name="Ngo D.N."/>
            <person name="Okwuonu G.O."/>
            <person name="Pai G."/>
            <person name="Parker D."/>
            <person name="Paul H.A."/>
            <person name="Pfannkoch C."/>
            <person name="Pohl C.S."/>
            <person name="Rogers Y.-H.C."/>
            <person name="Ruiz S.J."/>
            <person name="Sabo A."/>
            <person name="Santibanez J."/>
            <person name="Schneider B.W."/>
            <person name="Smith S.M."/>
            <person name="Sodergren E."/>
            <person name="Svatek A.F."/>
            <person name="Utterback T.R."/>
            <person name="Vattathil S."/>
            <person name="Warren W."/>
            <person name="White C.S."/>
            <person name="Chinwalla A.T."/>
            <person name="Feng Y."/>
            <person name="Halpern A.L."/>
            <person name="Hillier L.W."/>
            <person name="Huang X."/>
            <person name="Minx P."/>
            <person name="Nelson J.O."/>
            <person name="Pepin K.H."/>
            <person name="Qin X."/>
            <person name="Sutton G.G."/>
            <person name="Venter E."/>
            <person name="Walenz B.P."/>
            <person name="Wallis J.W."/>
            <person name="Worley K.C."/>
            <person name="Yang S.-P."/>
            <person name="Jones S.M."/>
            <person name="Marra M.A."/>
            <person name="Rocchi M."/>
            <person name="Schein J.E."/>
            <person name="Baertsch R."/>
            <person name="Clarke L."/>
            <person name="Csuros M."/>
            <person name="Glasscock J."/>
            <person name="Harris R.A."/>
            <person name="Havlak P."/>
            <person name="Jackson A.R."/>
            <person name="Jiang H."/>
            <person name="Liu Y."/>
            <person name="Messina D.N."/>
            <person name="Shen Y."/>
            <person name="Song H.X.-Z."/>
            <person name="Wylie T."/>
            <person name="Zhang L."/>
            <person name="Birney E."/>
            <person name="Han K."/>
            <person name="Konkel M.K."/>
            <person name="Lee J."/>
            <person name="Smit A.F.A."/>
            <person name="Ullmer B."/>
            <person name="Wang H."/>
            <person name="Xing J."/>
            <person name="Burhans R."/>
            <person name="Cheng Z."/>
            <person name="Karro J.E."/>
            <person name="Ma J."/>
            <person name="Raney B."/>
            <person name="She X."/>
            <person name="Cox M.J."/>
            <person name="Demuth J.P."/>
            <person name="Dumas L.J."/>
            <person name="Han S.-G."/>
            <person name="Hopkins J."/>
            <person name="Karimpour-Fard A."/>
            <person name="Kim Y.H."/>
            <person name="Pollack J.R."/>
            <person name="Vinar T."/>
            <person name="Addo-Quaye C."/>
            <person name="Degenhardt J."/>
            <person name="Denby A."/>
            <person name="Hubisz M.J."/>
            <person name="Indap A."/>
            <person name="Kosiol C."/>
            <person name="Lahn B.T."/>
            <person name="Lawson H.A."/>
            <person name="Marklein A."/>
            <person name="Nielsen R."/>
            <person name="Vallender E.J."/>
            <person name="Clark A.G."/>
            <person name="Ferguson B."/>
            <person name="Hernandez R.D."/>
            <person name="Hirani K."/>
            <person name="Kehrer-Sawatzki H."/>
            <person name="Kolb J."/>
            <person name="Patil S."/>
            <person name="Pu L.-L."/>
            <person name="Ren Y."/>
            <person name="Smith D.G."/>
            <person name="Wheeler D.A."/>
            <person name="Schenck I."/>
            <person name="Ball E.V."/>
            <person name="Chen R."/>
            <person name="Cooper D.N."/>
            <person name="Giardine B."/>
            <person name="Hsu F."/>
            <person name="Kent W.J."/>
            <person name="Lesk A."/>
            <person name="Nelson D.L."/>
            <person name="O'brien W.E."/>
            <person name="Pruefer K."/>
            <person name="Stenson P.D."/>
            <person name="Wallace J.C."/>
            <person name="Ke H."/>
            <person name="Liu X.-M."/>
            <person name="Wang P."/>
            <person name="Xiang A.P."/>
            <person name="Yang F."/>
            <person name="Barber G.P."/>
            <person name="Haussler D."/>
            <person name="Karolchik D."/>
            <person name="Kern A.D."/>
            <person name="Kuhn R.M."/>
            <person name="Smith K.E."/>
            <person name="Zwieg A.S."/>
        </authorList>
    </citation>
    <scope>NUCLEOTIDE SEQUENCE [LARGE SCALE GENOMIC DNA]</scope>
    <source>
        <strain evidence="3">17573</strain>
    </source>
</reference>
<dbReference type="AlphaFoldDB" id="A0A5F7ZDJ2"/>
<organism evidence="2 3">
    <name type="scientific">Macaca mulatta</name>
    <name type="common">Rhesus macaque</name>
    <dbReference type="NCBI Taxonomy" id="9544"/>
    <lineage>
        <taxon>Eukaryota</taxon>
        <taxon>Metazoa</taxon>
        <taxon>Chordata</taxon>
        <taxon>Craniata</taxon>
        <taxon>Vertebrata</taxon>
        <taxon>Euteleostomi</taxon>
        <taxon>Mammalia</taxon>
        <taxon>Eutheria</taxon>
        <taxon>Euarchontoglires</taxon>
        <taxon>Primates</taxon>
        <taxon>Haplorrhini</taxon>
        <taxon>Catarrhini</taxon>
        <taxon>Cercopithecidae</taxon>
        <taxon>Cercopithecinae</taxon>
        <taxon>Macaca</taxon>
    </lineage>
</organism>
<proteinExistence type="predicted"/>
<keyword evidence="3" id="KW-1185">Reference proteome</keyword>
<name>A0A5F7ZDJ2_MACMU</name>
<dbReference type="Ensembl" id="ENSMMUT00000100737.1">
    <property type="protein sequence ID" value="ENSMMUP00000063689.1"/>
    <property type="gene ID" value="ENSMMUG00000051430.1"/>
</dbReference>
<dbReference type="InParanoid" id="A0A5F7ZDJ2"/>
<dbReference type="PANTHER" id="PTHR46254:SF3">
    <property type="entry name" value="SECRETED PROTEIN"/>
    <property type="match status" value="1"/>
</dbReference>
<dbReference type="PANTHER" id="PTHR46254">
    <property type="entry name" value="PROTEIN GVQW1-RELATED"/>
    <property type="match status" value="1"/>
</dbReference>
<dbReference type="VEuPathDB" id="HostDB:ENSMMUG00000051430"/>
<evidence type="ECO:0000313" key="3">
    <source>
        <dbReference type="Proteomes" id="UP000006718"/>
    </source>
</evidence>
<evidence type="ECO:0000313" key="2">
    <source>
        <dbReference type="Ensembl" id="ENSMMUP00000063689.1"/>
    </source>
</evidence>
<protein>
    <submittedName>
        <fullName evidence="2">Uncharacterized protein</fullName>
    </submittedName>
</protein>
<reference evidence="2" key="4">
    <citation type="submission" date="2025-09" db="UniProtKB">
        <authorList>
            <consortium name="Ensembl"/>
        </authorList>
    </citation>
    <scope>IDENTIFICATION</scope>
    <source>
        <strain evidence="2">17573</strain>
    </source>
</reference>
<dbReference type="Bgee" id="ENSMMUG00000051430">
    <property type="expression patterns" value="Expressed in ileum and 17 other cell types or tissues"/>
</dbReference>
<sequence length="229" mass="24917">MGEGAWRSQFLCSGLFILQGYEFKGILAFIFNTSLRHGSQAGALVQTTYSGRQQPRPDRASRLFFFLFLFFRRSLSVAQAGAQWRDLGSLQPPPPGFKQFSCLSLPSSWYYRRRPPRLPNFCILVETGFYHVAQAGLELLNSGSLPTSASQSAGITGVSHHTQLEHLFLYPESALLGQNHSAQSREAILLAPSIGAATRDGRAQERTGGRGGSSTAGRVGEPLHCTAAA</sequence>
<feature type="compositionally biased region" description="Basic and acidic residues" evidence="1">
    <location>
        <begin position="199"/>
        <end position="208"/>
    </location>
</feature>
<accession>A0A5F7ZDJ2</accession>
<evidence type="ECO:0000256" key="1">
    <source>
        <dbReference type="SAM" id="MobiDB-lite"/>
    </source>
</evidence>
<dbReference type="GeneTree" id="ENSGT00940000161627"/>